<keyword evidence="2" id="KW-1185">Reference proteome</keyword>
<sequence length="63" mass="7404">MPSKRMIDVQHDEEKEDTKAYTIEFPVPQYWINTSYQVRFYLTRMLVKAMEVSGPGGNFPSDM</sequence>
<gene>
    <name evidence="1" type="ORF">OSB04_007441</name>
</gene>
<organism evidence="1 2">
    <name type="scientific">Centaurea solstitialis</name>
    <name type="common">yellow star-thistle</name>
    <dbReference type="NCBI Taxonomy" id="347529"/>
    <lineage>
        <taxon>Eukaryota</taxon>
        <taxon>Viridiplantae</taxon>
        <taxon>Streptophyta</taxon>
        <taxon>Embryophyta</taxon>
        <taxon>Tracheophyta</taxon>
        <taxon>Spermatophyta</taxon>
        <taxon>Magnoliopsida</taxon>
        <taxon>eudicotyledons</taxon>
        <taxon>Gunneridae</taxon>
        <taxon>Pentapetalae</taxon>
        <taxon>asterids</taxon>
        <taxon>campanulids</taxon>
        <taxon>Asterales</taxon>
        <taxon>Asteraceae</taxon>
        <taxon>Carduoideae</taxon>
        <taxon>Cardueae</taxon>
        <taxon>Centaureinae</taxon>
        <taxon>Centaurea</taxon>
    </lineage>
</organism>
<comment type="caution">
    <text evidence="1">The sequence shown here is derived from an EMBL/GenBank/DDBJ whole genome shotgun (WGS) entry which is preliminary data.</text>
</comment>
<dbReference type="Proteomes" id="UP001172457">
    <property type="component" value="Chromosome 2"/>
</dbReference>
<accession>A0AA38WT97</accession>
<proteinExistence type="predicted"/>
<protein>
    <submittedName>
        <fullName evidence="1">Uncharacterized protein</fullName>
    </submittedName>
</protein>
<dbReference type="EMBL" id="JARYMX010000002">
    <property type="protein sequence ID" value="KAJ9562281.1"/>
    <property type="molecule type" value="Genomic_DNA"/>
</dbReference>
<dbReference type="AlphaFoldDB" id="A0AA38WT97"/>
<evidence type="ECO:0000313" key="2">
    <source>
        <dbReference type="Proteomes" id="UP001172457"/>
    </source>
</evidence>
<evidence type="ECO:0000313" key="1">
    <source>
        <dbReference type="EMBL" id="KAJ9562281.1"/>
    </source>
</evidence>
<name>A0AA38WT97_9ASTR</name>
<reference evidence="1" key="1">
    <citation type="submission" date="2023-03" db="EMBL/GenBank/DDBJ databases">
        <title>Chromosome-scale reference genome and RAD-based genetic map of yellow starthistle (Centaurea solstitialis) reveal putative structural variation and QTLs associated with invader traits.</title>
        <authorList>
            <person name="Reatini B."/>
            <person name="Cang F.A."/>
            <person name="Jiang Q."/>
            <person name="Mckibben M.T.W."/>
            <person name="Barker M.S."/>
            <person name="Rieseberg L.H."/>
            <person name="Dlugosch K.M."/>
        </authorList>
    </citation>
    <scope>NUCLEOTIDE SEQUENCE</scope>
    <source>
        <strain evidence="1">CAN-66</strain>
        <tissue evidence="1">Leaf</tissue>
    </source>
</reference>